<keyword evidence="8" id="KW-1185">Reference proteome</keyword>
<keyword evidence="5" id="KW-1133">Transmembrane helix</keyword>
<evidence type="ECO:0000256" key="1">
    <source>
        <dbReference type="ARBA" id="ARBA00023235"/>
    </source>
</evidence>
<protein>
    <recommendedName>
        <fullName evidence="6">3-hydroxyacyl-CoA dehydrogenase C-terminal domain-containing protein</fullName>
    </recommendedName>
</protein>
<dbReference type="InterPro" id="IPR008927">
    <property type="entry name" value="6-PGluconate_DH-like_C_sf"/>
</dbReference>
<dbReference type="GO" id="GO:0016853">
    <property type="term" value="F:isomerase activity"/>
    <property type="evidence" value="ECO:0007669"/>
    <property type="project" value="UniProtKB-KW"/>
</dbReference>
<reference evidence="7" key="4">
    <citation type="submission" date="2019-03" db="UniProtKB">
        <authorList>
            <consortium name="EnsemblPlants"/>
        </authorList>
    </citation>
    <scope>IDENTIFICATION</scope>
</reference>
<keyword evidence="5" id="KW-0472">Membrane</keyword>
<dbReference type="GO" id="GO:0005777">
    <property type="term" value="C:peroxisome"/>
    <property type="evidence" value="ECO:0007669"/>
    <property type="project" value="TreeGrafter"/>
</dbReference>
<evidence type="ECO:0000256" key="5">
    <source>
        <dbReference type="SAM" id="Phobius"/>
    </source>
</evidence>
<dbReference type="FunFam" id="1.10.1040.50:FF:000004">
    <property type="entry name" value="Peroxisomal fatty acid beta-oxidation multifunctional protein"/>
    <property type="match status" value="1"/>
</dbReference>
<dbReference type="EnsemblPlants" id="AET3Gv20169900.1">
    <property type="protein sequence ID" value="AET3Gv20169900.1"/>
    <property type="gene ID" value="AET3Gv20169900"/>
</dbReference>
<dbReference type="PANTHER" id="PTHR23309">
    <property type="entry name" value="3-HYDROXYACYL-COA DEHYROGENASE"/>
    <property type="match status" value="1"/>
</dbReference>
<feature type="domain" description="3-hydroxyacyl-CoA dehydrogenase C-terminal" evidence="6">
    <location>
        <begin position="33"/>
        <end position="86"/>
    </location>
</feature>
<evidence type="ECO:0000256" key="2">
    <source>
        <dbReference type="ARBA" id="ARBA00023239"/>
    </source>
</evidence>
<dbReference type="AlphaFoldDB" id="A0A453DZJ3"/>
<dbReference type="Proteomes" id="UP000015105">
    <property type="component" value="Chromosome 3D"/>
</dbReference>
<evidence type="ECO:0000256" key="4">
    <source>
        <dbReference type="SAM" id="MobiDB-lite"/>
    </source>
</evidence>
<keyword evidence="3" id="KW-0511">Multifunctional enzyme</keyword>
<reference evidence="7" key="3">
    <citation type="journal article" date="2017" name="Nature">
        <title>Genome sequence of the progenitor of the wheat D genome Aegilops tauschii.</title>
        <authorList>
            <person name="Luo M.C."/>
            <person name="Gu Y.Q."/>
            <person name="Puiu D."/>
            <person name="Wang H."/>
            <person name="Twardziok S.O."/>
            <person name="Deal K.R."/>
            <person name="Huo N."/>
            <person name="Zhu T."/>
            <person name="Wang L."/>
            <person name="Wang Y."/>
            <person name="McGuire P.E."/>
            <person name="Liu S."/>
            <person name="Long H."/>
            <person name="Ramasamy R.K."/>
            <person name="Rodriguez J.C."/>
            <person name="Van S.L."/>
            <person name="Yuan L."/>
            <person name="Wang Z."/>
            <person name="Xia Z."/>
            <person name="Xiao L."/>
            <person name="Anderson O.D."/>
            <person name="Ouyang S."/>
            <person name="Liang Y."/>
            <person name="Zimin A.V."/>
            <person name="Pertea G."/>
            <person name="Qi P."/>
            <person name="Bennetzen J.L."/>
            <person name="Dai X."/>
            <person name="Dawson M.W."/>
            <person name="Muller H.G."/>
            <person name="Kugler K."/>
            <person name="Rivarola-Duarte L."/>
            <person name="Spannagl M."/>
            <person name="Mayer K.F.X."/>
            <person name="Lu F.H."/>
            <person name="Bevan M.W."/>
            <person name="Leroy P."/>
            <person name="Li P."/>
            <person name="You F.M."/>
            <person name="Sun Q."/>
            <person name="Liu Z."/>
            <person name="Lyons E."/>
            <person name="Wicker T."/>
            <person name="Salzberg S.L."/>
            <person name="Devos K.M."/>
            <person name="Dvorak J."/>
        </authorList>
    </citation>
    <scope>NUCLEOTIDE SEQUENCE [LARGE SCALE GENOMIC DNA]</scope>
    <source>
        <strain evidence="7">cv. AL8/78</strain>
    </source>
</reference>
<proteinExistence type="predicted"/>
<name>A0A453DZJ3_AEGTS</name>
<dbReference type="GO" id="GO:0003857">
    <property type="term" value="F:(3S)-3-hydroxyacyl-CoA dehydrogenase (NAD+) activity"/>
    <property type="evidence" value="ECO:0007669"/>
    <property type="project" value="TreeGrafter"/>
</dbReference>
<keyword evidence="1" id="KW-0413">Isomerase</keyword>
<dbReference type="PANTHER" id="PTHR23309:SF50">
    <property type="match status" value="1"/>
</dbReference>
<dbReference type="GO" id="GO:0016829">
    <property type="term" value="F:lyase activity"/>
    <property type="evidence" value="ECO:0007669"/>
    <property type="project" value="UniProtKB-KW"/>
</dbReference>
<dbReference type="Pfam" id="PF00725">
    <property type="entry name" value="3HCDH"/>
    <property type="match status" value="2"/>
</dbReference>
<dbReference type="Gramene" id="AET3Gv20169900.1">
    <property type="protein sequence ID" value="AET3Gv20169900.1"/>
    <property type="gene ID" value="AET3Gv20169900"/>
</dbReference>
<feature type="region of interest" description="Disordered" evidence="4">
    <location>
        <begin position="207"/>
        <end position="227"/>
    </location>
</feature>
<keyword evidence="5" id="KW-0812">Transmembrane</keyword>
<reference evidence="7" key="5">
    <citation type="journal article" date="2021" name="G3 (Bethesda)">
        <title>Aegilops tauschii genome assembly Aet v5.0 features greater sequence contiguity and improved annotation.</title>
        <authorList>
            <person name="Wang L."/>
            <person name="Zhu T."/>
            <person name="Rodriguez J.C."/>
            <person name="Deal K.R."/>
            <person name="Dubcovsky J."/>
            <person name="McGuire P.E."/>
            <person name="Lux T."/>
            <person name="Spannagl M."/>
            <person name="Mayer K.F.X."/>
            <person name="Baldrich P."/>
            <person name="Meyers B.C."/>
            <person name="Huo N."/>
            <person name="Gu Y.Q."/>
            <person name="Zhou H."/>
            <person name="Devos K.M."/>
            <person name="Bennetzen J.L."/>
            <person name="Unver T."/>
            <person name="Budak H."/>
            <person name="Gulick P.J."/>
            <person name="Galiba G."/>
            <person name="Kalapos B."/>
            <person name="Nelson D.R."/>
            <person name="Li P."/>
            <person name="You F.M."/>
            <person name="Luo M.C."/>
            <person name="Dvorak J."/>
        </authorList>
    </citation>
    <scope>NUCLEOTIDE SEQUENCE [LARGE SCALE GENOMIC DNA]</scope>
    <source>
        <strain evidence="7">cv. AL8/78</strain>
    </source>
</reference>
<dbReference type="GO" id="GO:0006635">
    <property type="term" value="P:fatty acid beta-oxidation"/>
    <property type="evidence" value="ECO:0007669"/>
    <property type="project" value="TreeGrafter"/>
</dbReference>
<accession>A0A453DZJ3</accession>
<sequence>TMHSAVPRHHPLTVSIFLNAIHMSSYVWLFPFPYRLQDLAGYGVALAVKDIYAAAFGTRNFNSVLVDLMAETGRQGKSNGKGYYLYEKGAKPKPDPNVQLVIDEYRKQAKTMPAGKPVTLSDQDILEMVFFPVVNEACRVMDENVVIRAADLDIASVLGMGFPKYRGGLVFWADTVGASYIHSKLSKWAEAYGDFFKPSSYLEERAKSGRPLAAPRTAHQASTRSRM</sequence>
<dbReference type="Gene3D" id="1.10.1040.50">
    <property type="match status" value="1"/>
</dbReference>
<feature type="transmembrane region" description="Helical" evidence="5">
    <location>
        <begin position="12"/>
        <end position="30"/>
    </location>
</feature>
<dbReference type="SUPFAM" id="SSF48179">
    <property type="entry name" value="6-phosphogluconate dehydrogenase C-terminal domain-like"/>
    <property type="match status" value="2"/>
</dbReference>
<reference evidence="8" key="2">
    <citation type="journal article" date="2017" name="Nat. Plants">
        <title>The Aegilops tauschii genome reveals multiple impacts of transposons.</title>
        <authorList>
            <person name="Zhao G."/>
            <person name="Zou C."/>
            <person name="Li K."/>
            <person name="Wang K."/>
            <person name="Li T."/>
            <person name="Gao L."/>
            <person name="Zhang X."/>
            <person name="Wang H."/>
            <person name="Yang Z."/>
            <person name="Liu X."/>
            <person name="Jiang W."/>
            <person name="Mao L."/>
            <person name="Kong X."/>
            <person name="Jiao Y."/>
            <person name="Jia J."/>
        </authorList>
    </citation>
    <scope>NUCLEOTIDE SEQUENCE [LARGE SCALE GENOMIC DNA]</scope>
    <source>
        <strain evidence="8">cv. AL8/78</strain>
    </source>
</reference>
<evidence type="ECO:0000313" key="7">
    <source>
        <dbReference type="EnsemblPlants" id="AET3Gv20169900.1"/>
    </source>
</evidence>
<keyword evidence="2" id="KW-0456">Lyase</keyword>
<reference evidence="8" key="1">
    <citation type="journal article" date="2014" name="Science">
        <title>Ancient hybridizations among the ancestral genomes of bread wheat.</title>
        <authorList>
            <consortium name="International Wheat Genome Sequencing Consortium,"/>
            <person name="Marcussen T."/>
            <person name="Sandve S.R."/>
            <person name="Heier L."/>
            <person name="Spannagl M."/>
            <person name="Pfeifer M."/>
            <person name="Jakobsen K.S."/>
            <person name="Wulff B.B."/>
            <person name="Steuernagel B."/>
            <person name="Mayer K.F."/>
            <person name="Olsen O.A."/>
        </authorList>
    </citation>
    <scope>NUCLEOTIDE SEQUENCE [LARGE SCALE GENOMIC DNA]</scope>
    <source>
        <strain evidence="8">cv. AL8/78</strain>
    </source>
</reference>
<feature type="domain" description="3-hydroxyacyl-CoA dehydrogenase C-terminal" evidence="6">
    <location>
        <begin position="128"/>
        <end position="210"/>
    </location>
</feature>
<evidence type="ECO:0000259" key="6">
    <source>
        <dbReference type="Pfam" id="PF00725"/>
    </source>
</evidence>
<dbReference type="InterPro" id="IPR006108">
    <property type="entry name" value="3HC_DH_C"/>
</dbReference>
<evidence type="ECO:0000313" key="8">
    <source>
        <dbReference type="Proteomes" id="UP000015105"/>
    </source>
</evidence>
<organism evidence="7 8">
    <name type="scientific">Aegilops tauschii subsp. strangulata</name>
    <name type="common">Goatgrass</name>
    <dbReference type="NCBI Taxonomy" id="200361"/>
    <lineage>
        <taxon>Eukaryota</taxon>
        <taxon>Viridiplantae</taxon>
        <taxon>Streptophyta</taxon>
        <taxon>Embryophyta</taxon>
        <taxon>Tracheophyta</taxon>
        <taxon>Spermatophyta</taxon>
        <taxon>Magnoliopsida</taxon>
        <taxon>Liliopsida</taxon>
        <taxon>Poales</taxon>
        <taxon>Poaceae</taxon>
        <taxon>BOP clade</taxon>
        <taxon>Pooideae</taxon>
        <taxon>Triticodae</taxon>
        <taxon>Triticeae</taxon>
        <taxon>Triticinae</taxon>
        <taxon>Aegilops</taxon>
    </lineage>
</organism>
<evidence type="ECO:0000256" key="3">
    <source>
        <dbReference type="ARBA" id="ARBA00023268"/>
    </source>
</evidence>